<evidence type="ECO:0000313" key="2">
    <source>
        <dbReference type="EMBL" id="CAD9187261.1"/>
    </source>
</evidence>
<evidence type="ECO:0000256" key="1">
    <source>
        <dbReference type="SAM" id="Phobius"/>
    </source>
</evidence>
<dbReference type="AlphaFoldDB" id="A0A7S1WUH2"/>
<proteinExistence type="predicted"/>
<dbReference type="EMBL" id="HBGE01107358">
    <property type="protein sequence ID" value="CAD9187261.1"/>
    <property type="molecule type" value="Transcribed_RNA"/>
</dbReference>
<keyword evidence="1" id="KW-1133">Transmembrane helix</keyword>
<keyword evidence="1" id="KW-0472">Membrane</keyword>
<name>A0A7S1WUH2_ALECA</name>
<accession>A0A7S1WUH2</accession>
<gene>
    <name evidence="2" type="ORF">ACAT0790_LOCUS64035</name>
</gene>
<sequence length="486" mass="54766">MAQATWVQARSRNMVRVLSEAARSTRREVYSQVARQEDLSICEDGSADRGGCDPLLQTTARPSSDFRHVRIALPLMVSVLAAGTLAAMVSGGAWARGRRRGGGLRSSDSLVLLDETAEEDCHTAKHGERCHTDVVYAMRYRMLHPEWYIGLTNCSSFGNFQAFMHTQVLNSGERRCPLPCSDAHEIGHVGEDCAEEETQQKDCHTAVPGDECYAHVLYTQKEAIKYPRWYPGLTADSSIAEVQHYLKEENVCPEPCELVPKKNLSEKLEGCHTALPGDTCFGDIMQAKEQFIEKHPEWYPGLTNASSRDEFQAFLHAQRHVDAEAAEKACPNPCNEQALDEIKLRATCRTAEAGDDCFESVLWGATKGIQQHPEWYKGLQDNSSFEEFQMHLHADNHTKCVHAPCPCHTARFGEECYWSIMWVFREGIHKYPKTFKGLTNESSLEEVQLVLHNDRTNTCGRPCTSFDADERSPWKKTYLEESKSVI</sequence>
<reference evidence="2" key="1">
    <citation type="submission" date="2021-01" db="EMBL/GenBank/DDBJ databases">
        <authorList>
            <person name="Corre E."/>
            <person name="Pelletier E."/>
            <person name="Niang G."/>
            <person name="Scheremetjew M."/>
            <person name="Finn R."/>
            <person name="Kale V."/>
            <person name="Holt S."/>
            <person name="Cochrane G."/>
            <person name="Meng A."/>
            <person name="Brown T."/>
            <person name="Cohen L."/>
        </authorList>
    </citation>
    <scope>NUCLEOTIDE SEQUENCE</scope>
    <source>
        <strain evidence="2">OF101</strain>
    </source>
</reference>
<protein>
    <submittedName>
        <fullName evidence="2">Uncharacterized protein</fullName>
    </submittedName>
</protein>
<feature type="transmembrane region" description="Helical" evidence="1">
    <location>
        <begin position="71"/>
        <end position="95"/>
    </location>
</feature>
<keyword evidence="1" id="KW-0812">Transmembrane</keyword>
<organism evidence="2">
    <name type="scientific">Alexandrium catenella</name>
    <name type="common">Red tide dinoflagellate</name>
    <name type="synonym">Gonyaulax catenella</name>
    <dbReference type="NCBI Taxonomy" id="2925"/>
    <lineage>
        <taxon>Eukaryota</taxon>
        <taxon>Sar</taxon>
        <taxon>Alveolata</taxon>
        <taxon>Dinophyceae</taxon>
        <taxon>Gonyaulacales</taxon>
        <taxon>Pyrocystaceae</taxon>
        <taxon>Alexandrium</taxon>
    </lineage>
</organism>